<dbReference type="InterPro" id="IPR014229">
    <property type="entry name" value="Spore_YtfJ"/>
</dbReference>
<evidence type="ECO:0000313" key="2">
    <source>
        <dbReference type="EMBL" id="AUG57580.1"/>
    </source>
</evidence>
<dbReference type="PIRSF" id="PIRSF021377">
    <property type="entry name" value="YtfJ"/>
    <property type="match status" value="1"/>
</dbReference>
<evidence type="ECO:0000313" key="3">
    <source>
        <dbReference type="EMBL" id="PQQ67490.1"/>
    </source>
</evidence>
<dbReference type="RefSeq" id="WP_101301095.1">
    <property type="nucleotide sequence ID" value="NZ_CP025197.1"/>
</dbReference>
<dbReference type="KEGG" id="hsc:HVS_08360"/>
<evidence type="ECO:0000256" key="1">
    <source>
        <dbReference type="SAM" id="MobiDB-lite"/>
    </source>
</evidence>
<reference evidence="2 4" key="1">
    <citation type="submission" date="2017-12" db="EMBL/GenBank/DDBJ databases">
        <title>Complete genome sequence of Herbivorax saccincola GGR1, a novel Cellulosome-producing hydrolytic bacterium in a thermophilic biogas plant, established by Illumina and Nanopore MinION sequencing.</title>
        <authorList>
            <person name="Pechtl A."/>
            <person name="Ruckert C."/>
            <person name="Koeck D.E."/>
            <person name="Maus I."/>
            <person name="Winkler A."/>
            <person name="Kalinowski J."/>
            <person name="Puhler A."/>
            <person name="Schwarz W.W."/>
            <person name="Zverlov V.V."/>
            <person name="Schluter A."/>
            <person name="Liebl W."/>
        </authorList>
    </citation>
    <scope>NUCLEOTIDE SEQUENCE [LARGE SCALE GENOMIC DNA]</scope>
    <source>
        <strain evidence="2">GGR1</strain>
        <strain evidence="4">SR1</strain>
    </source>
</reference>
<proteinExistence type="predicted"/>
<dbReference type="EMBL" id="CP025197">
    <property type="protein sequence ID" value="AUG57580.1"/>
    <property type="molecule type" value="Genomic_DNA"/>
</dbReference>
<evidence type="ECO:0000313" key="4">
    <source>
        <dbReference type="Proteomes" id="UP000233534"/>
    </source>
</evidence>
<evidence type="ECO:0000313" key="5">
    <source>
        <dbReference type="Proteomes" id="UP000239720"/>
    </source>
</evidence>
<dbReference type="Proteomes" id="UP000233534">
    <property type="component" value="Chromosome"/>
</dbReference>
<dbReference type="PANTHER" id="PTHR39162">
    <property type="entry name" value="GLL3345 PROTEIN"/>
    <property type="match status" value="1"/>
</dbReference>
<dbReference type="EMBL" id="NEMB01000003">
    <property type="protein sequence ID" value="PQQ67490.1"/>
    <property type="molecule type" value="Genomic_DNA"/>
</dbReference>
<dbReference type="Pfam" id="PF09579">
    <property type="entry name" value="Spore_YtfJ"/>
    <property type="match status" value="1"/>
</dbReference>
<organism evidence="2 4">
    <name type="scientific">Acetivibrio saccincola</name>
    <dbReference type="NCBI Taxonomy" id="1677857"/>
    <lineage>
        <taxon>Bacteria</taxon>
        <taxon>Bacillati</taxon>
        <taxon>Bacillota</taxon>
        <taxon>Clostridia</taxon>
        <taxon>Eubacteriales</taxon>
        <taxon>Oscillospiraceae</taxon>
        <taxon>Acetivibrio</taxon>
    </lineage>
</organism>
<dbReference type="AlphaFoldDB" id="A0A2K9EQ04"/>
<dbReference type="Proteomes" id="UP000239720">
    <property type="component" value="Unassembled WGS sequence"/>
</dbReference>
<dbReference type="OrthoDB" id="9796262at2"/>
<dbReference type="PANTHER" id="PTHR39162:SF1">
    <property type="entry name" value="SPORULATION PROTEIN YTFJ"/>
    <property type="match status" value="1"/>
</dbReference>
<name>A0A2K9EQ04_9FIRM</name>
<gene>
    <name evidence="2" type="primary">ytfJ</name>
    <name evidence="3" type="ORF">B9R14_12525</name>
    <name evidence="2" type="ORF">HVS_08360</name>
</gene>
<sequence length="154" mass="16166">MEQHPIEGLMTTAMESIKDMVDVNTIVGDAVQAPDGTVIIPVSKVSFGFAAGGGEYNSCCSANTGESSDDEGETSGGTSSKYPFAGGSGAGVSINPVAFMVVGQGQIRLLPVTINSSLEKILDMVPDIIEKANQSIKKKIKVRRTIKELDDEEV</sequence>
<keyword evidence="4" id="KW-1185">Reference proteome</keyword>
<feature type="region of interest" description="Disordered" evidence="1">
    <location>
        <begin position="61"/>
        <end position="82"/>
    </location>
</feature>
<reference evidence="3 5" key="2">
    <citation type="journal article" date="2018" name="Syst. Appl. Microbiol.">
        <title>Characterization and high-quality draft genome sequence of Herbivorax saccincola A7, an anaerobic, alkaliphilic, thermophilic, cellulolytic, and xylanolytic bacterium.</title>
        <authorList>
            <person name="Aikawa S."/>
            <person name="Baramee S."/>
            <person name="Sermsathanaswadi J."/>
            <person name="Thianheng P."/>
            <person name="Tachaapaikoon C."/>
            <person name="Shikata A."/>
            <person name="Waeonukul R."/>
            <person name="Pason P."/>
            <person name="Ratanakhanokchai K."/>
            <person name="Kosugi A."/>
        </authorList>
    </citation>
    <scope>NUCLEOTIDE SEQUENCE [LARGE SCALE GENOMIC DNA]</scope>
    <source>
        <strain evidence="3 5">A7</strain>
    </source>
</reference>
<dbReference type="NCBIfam" id="TIGR02874">
    <property type="entry name" value="spore_ytfJ"/>
    <property type="match status" value="1"/>
</dbReference>
<protein>
    <submittedName>
        <fullName evidence="2">Putative spore protein YtfJ</fullName>
    </submittedName>
    <submittedName>
        <fullName evidence="3">Sporulation protein YtfJ</fullName>
    </submittedName>
</protein>
<accession>A0A2K9EQ04</accession>